<dbReference type="EMBL" id="BDIP01003537">
    <property type="protein sequence ID" value="GIQ87835.1"/>
    <property type="molecule type" value="Genomic_DNA"/>
</dbReference>
<accession>A0A9K3D511</accession>
<dbReference type="Pfam" id="PF13384">
    <property type="entry name" value="HTH_23"/>
    <property type="match status" value="1"/>
</dbReference>
<sequence>MGKGRFHASPDTKGRALKALNRHSNEDVADFYDVSSSTTYRWQKKWDKQGTVSREPTIRLKGKFSPKHVDFVLDCYDKDPCAYRDEIRLMFRKRFKKHIALSTISDWCTKSGYTTKVLERVAKRQRVASILDFNHMINLLRPSYDQLVFCDEVSSDVRDTRRRRGKAPKGERIVRRVSMTRNGRVSTLAFLAFDGIKDYDYTQGTFTRHSFLKCIEDMVNTGTLTPYPELVFGSVKQRLKRIAPQQRELTDEQFLDYLLKAFQRYKDYDFRALFKRAGYHPTGRYVSPYLSKYKPREWVPIMETVQNAEKGRSQYINK</sequence>
<proteinExistence type="predicted"/>
<dbReference type="SUPFAM" id="SSF46689">
    <property type="entry name" value="Homeodomain-like"/>
    <property type="match status" value="1"/>
</dbReference>
<dbReference type="OrthoDB" id="4767272at2759"/>
<protein>
    <submittedName>
        <fullName evidence="1">Uncharacterized protein</fullName>
    </submittedName>
</protein>
<evidence type="ECO:0000313" key="2">
    <source>
        <dbReference type="Proteomes" id="UP000265618"/>
    </source>
</evidence>
<gene>
    <name evidence="1" type="ORF">KIPB_009954</name>
</gene>
<evidence type="ECO:0000313" key="1">
    <source>
        <dbReference type="EMBL" id="GIQ87835.1"/>
    </source>
</evidence>
<dbReference type="Proteomes" id="UP000265618">
    <property type="component" value="Unassembled WGS sequence"/>
</dbReference>
<reference evidence="1 2" key="1">
    <citation type="journal article" date="2018" name="PLoS ONE">
        <title>The draft genome of Kipferlia bialata reveals reductive genome evolution in fornicate parasites.</title>
        <authorList>
            <person name="Tanifuji G."/>
            <person name="Takabayashi S."/>
            <person name="Kume K."/>
            <person name="Takagi M."/>
            <person name="Nakayama T."/>
            <person name="Kamikawa R."/>
            <person name="Inagaki Y."/>
            <person name="Hashimoto T."/>
        </authorList>
    </citation>
    <scope>NUCLEOTIDE SEQUENCE [LARGE SCALE GENOMIC DNA]</scope>
    <source>
        <strain evidence="1">NY0173</strain>
    </source>
</reference>
<organism evidence="1 2">
    <name type="scientific">Kipferlia bialata</name>
    <dbReference type="NCBI Taxonomy" id="797122"/>
    <lineage>
        <taxon>Eukaryota</taxon>
        <taxon>Metamonada</taxon>
        <taxon>Carpediemonas-like organisms</taxon>
        <taxon>Kipferlia</taxon>
    </lineage>
</organism>
<keyword evidence="2" id="KW-1185">Reference proteome</keyword>
<name>A0A9K3D511_9EUKA</name>
<dbReference type="AlphaFoldDB" id="A0A9K3D511"/>
<comment type="caution">
    <text evidence="1">The sequence shown here is derived from an EMBL/GenBank/DDBJ whole genome shotgun (WGS) entry which is preliminary data.</text>
</comment>
<dbReference type="InterPro" id="IPR009057">
    <property type="entry name" value="Homeodomain-like_sf"/>
</dbReference>